<evidence type="ECO:0000313" key="3">
    <source>
        <dbReference type="Proteomes" id="UP000828390"/>
    </source>
</evidence>
<gene>
    <name evidence="2" type="ORF">DPMN_008125</name>
</gene>
<accession>A0A9D4MXH5</accession>
<keyword evidence="3" id="KW-1185">Reference proteome</keyword>
<reference evidence="2" key="2">
    <citation type="submission" date="2020-11" db="EMBL/GenBank/DDBJ databases">
        <authorList>
            <person name="McCartney M.A."/>
            <person name="Auch B."/>
            <person name="Kono T."/>
            <person name="Mallez S."/>
            <person name="Becker A."/>
            <person name="Gohl D.M."/>
            <person name="Silverstein K.A.T."/>
            <person name="Koren S."/>
            <person name="Bechman K.B."/>
            <person name="Herman A."/>
            <person name="Abrahante J.E."/>
            <person name="Garbe J."/>
        </authorList>
    </citation>
    <scope>NUCLEOTIDE SEQUENCE</scope>
    <source>
        <strain evidence="2">Duluth1</strain>
        <tissue evidence="2">Whole animal</tissue>
    </source>
</reference>
<dbReference type="InterPro" id="IPR055099">
    <property type="entry name" value="Ig_NUP210_7th"/>
</dbReference>
<protein>
    <recommendedName>
        <fullName evidence="1">NUP210 Ig-like domain-containing protein</fullName>
    </recommendedName>
</protein>
<organism evidence="2 3">
    <name type="scientific">Dreissena polymorpha</name>
    <name type="common">Zebra mussel</name>
    <name type="synonym">Mytilus polymorpha</name>
    <dbReference type="NCBI Taxonomy" id="45954"/>
    <lineage>
        <taxon>Eukaryota</taxon>
        <taxon>Metazoa</taxon>
        <taxon>Spiralia</taxon>
        <taxon>Lophotrochozoa</taxon>
        <taxon>Mollusca</taxon>
        <taxon>Bivalvia</taxon>
        <taxon>Autobranchia</taxon>
        <taxon>Heteroconchia</taxon>
        <taxon>Euheterodonta</taxon>
        <taxon>Imparidentia</taxon>
        <taxon>Neoheterodontei</taxon>
        <taxon>Myida</taxon>
        <taxon>Dreissenoidea</taxon>
        <taxon>Dreissenidae</taxon>
        <taxon>Dreissena</taxon>
    </lineage>
</organism>
<feature type="domain" description="NUP210 Ig-like" evidence="1">
    <location>
        <begin position="8"/>
        <end position="44"/>
    </location>
</feature>
<sequence>MFSPFQPVDPDKEAVVALGSSKEVVFSGGPQPWVLDSSKYFQISKSHICLVQGTRG</sequence>
<proteinExistence type="predicted"/>
<reference evidence="2" key="1">
    <citation type="journal article" date="2019" name="bioRxiv">
        <title>The Genome of the Zebra Mussel, Dreissena polymorpha: A Resource for Invasive Species Research.</title>
        <authorList>
            <person name="McCartney M.A."/>
            <person name="Auch B."/>
            <person name="Kono T."/>
            <person name="Mallez S."/>
            <person name="Zhang Y."/>
            <person name="Obille A."/>
            <person name="Becker A."/>
            <person name="Abrahante J.E."/>
            <person name="Garbe J."/>
            <person name="Badalamenti J.P."/>
            <person name="Herman A."/>
            <person name="Mangelson H."/>
            <person name="Liachko I."/>
            <person name="Sullivan S."/>
            <person name="Sone E.D."/>
            <person name="Koren S."/>
            <person name="Silverstein K.A.T."/>
            <person name="Beckman K.B."/>
            <person name="Gohl D.M."/>
        </authorList>
    </citation>
    <scope>NUCLEOTIDE SEQUENCE</scope>
    <source>
        <strain evidence="2">Duluth1</strain>
        <tissue evidence="2">Whole animal</tissue>
    </source>
</reference>
<evidence type="ECO:0000259" key="1">
    <source>
        <dbReference type="Pfam" id="PF22962"/>
    </source>
</evidence>
<dbReference type="Proteomes" id="UP000828390">
    <property type="component" value="Unassembled WGS sequence"/>
</dbReference>
<dbReference type="Pfam" id="PF22962">
    <property type="entry name" value="Ig_NUP210_7th"/>
    <property type="match status" value="1"/>
</dbReference>
<dbReference type="EMBL" id="JAIWYP010000001">
    <property type="protein sequence ID" value="KAH3884153.1"/>
    <property type="molecule type" value="Genomic_DNA"/>
</dbReference>
<comment type="caution">
    <text evidence="2">The sequence shown here is derived from an EMBL/GenBank/DDBJ whole genome shotgun (WGS) entry which is preliminary data.</text>
</comment>
<name>A0A9D4MXH5_DREPO</name>
<evidence type="ECO:0000313" key="2">
    <source>
        <dbReference type="EMBL" id="KAH3884153.1"/>
    </source>
</evidence>
<dbReference type="AlphaFoldDB" id="A0A9D4MXH5"/>